<accession>V6LPJ0</accession>
<dbReference type="InterPro" id="IPR016156">
    <property type="entry name" value="FAD/NAD-linked_Rdtase_dimer_sf"/>
</dbReference>
<evidence type="ECO:0000256" key="6">
    <source>
        <dbReference type="ARBA" id="ARBA00023284"/>
    </source>
</evidence>
<dbReference type="Pfam" id="PF07992">
    <property type="entry name" value="Pyr_redox_2"/>
    <property type="match status" value="1"/>
</dbReference>
<reference evidence="9 10" key="1">
    <citation type="journal article" date="2014" name="PLoS Genet.">
        <title>The Genome of Spironucleus salmonicida Highlights a Fish Pathogen Adapted to Fluctuating Environments.</title>
        <authorList>
            <person name="Xu F."/>
            <person name="Jerlstrom-Hultqvist J."/>
            <person name="Einarsson E."/>
            <person name="Astvaldsson A."/>
            <person name="Svard S.G."/>
            <person name="Andersson J.O."/>
        </authorList>
    </citation>
    <scope>NUCLEOTIDE SEQUENCE</scope>
    <source>
        <strain evidence="10">ATCC 50377</strain>
    </source>
</reference>
<keyword evidence="4" id="KW-0274">FAD</keyword>
<dbReference type="EMBL" id="KI546073">
    <property type="protein sequence ID" value="EST46592.1"/>
    <property type="molecule type" value="Genomic_DNA"/>
</dbReference>
<organism evidence="9">
    <name type="scientific">Spironucleus salmonicida</name>
    <dbReference type="NCBI Taxonomy" id="348837"/>
    <lineage>
        <taxon>Eukaryota</taxon>
        <taxon>Metamonada</taxon>
        <taxon>Diplomonadida</taxon>
        <taxon>Hexamitidae</taxon>
        <taxon>Hexamitinae</taxon>
        <taxon>Spironucleus</taxon>
    </lineage>
</organism>
<dbReference type="AlphaFoldDB" id="V6LPJ0"/>
<dbReference type="EMBL" id="AUWU02000007">
    <property type="protein sequence ID" value="KAH0571330.1"/>
    <property type="molecule type" value="Genomic_DNA"/>
</dbReference>
<keyword evidence="5" id="KW-0560">Oxidoreductase</keyword>
<dbReference type="SUPFAM" id="SSF51905">
    <property type="entry name" value="FAD/NAD(P)-binding domain"/>
    <property type="match status" value="1"/>
</dbReference>
<keyword evidence="11" id="KW-1185">Reference proteome</keyword>
<dbReference type="OrthoDB" id="361797at2759"/>
<comment type="cofactor">
    <cofactor evidence="1">
        <name>FAD</name>
        <dbReference type="ChEBI" id="CHEBI:57692"/>
    </cofactor>
</comment>
<dbReference type="PRINTS" id="PR00411">
    <property type="entry name" value="PNDRDTASEI"/>
</dbReference>
<dbReference type="Proteomes" id="UP000018208">
    <property type="component" value="Unassembled WGS sequence"/>
</dbReference>
<evidence type="ECO:0000256" key="3">
    <source>
        <dbReference type="ARBA" id="ARBA00022630"/>
    </source>
</evidence>
<dbReference type="InterPro" id="IPR004099">
    <property type="entry name" value="Pyr_nucl-diS_OxRdtase_dimer"/>
</dbReference>
<evidence type="ECO:0000259" key="8">
    <source>
        <dbReference type="Pfam" id="PF07992"/>
    </source>
</evidence>
<protein>
    <submittedName>
        <fullName evidence="9">NADH oxidase</fullName>
    </submittedName>
</protein>
<sequence length="501" mass="56334">MGCATQLSQKPPNDILYEENLEKPVLAKKITPLRVCIIGSAHAGTAAAVTLRNFDKRMKITVFERNNCISFLQCGIHLAIMDNCANIDKMFYNSVDNLKQSGIIVNYLCEVQQIDYGTRTVFYKDLRTDQLLTEEYDKLIISLGSKPQIPRFLRNANNRILWCKNYDDTHKLLALRDSKIAILGAGPIGAELAYAFTVSNSQVYLIDQSSRILQKYFIDFYTDILEEQFEERGCKILLNDEIKDVNCTENGVEIVYGKQRIEVDYVILAAGFAPNNKIVFQSDVLKQMKHTNYVIDVNSKQETSIANVYAAGDCCCIRHNISQSNVYSPLATNAIRQGTIAAYQMLGYEHIQAHGTQGSFGMHIFDYCIACTGLSMEEAAHQQMKNVSKLVLSEQIIRNFQHNDDFIGSITLLYNEESRAILGCQVISSLDLTGFIDVVSLAISANMTVNELGMSEWCYNPRISQFLSLVQQICLVSSIQIPVFLENTDDEGSQQVLSQNQ</sequence>
<dbReference type="SUPFAM" id="SSF55424">
    <property type="entry name" value="FAD/NAD-linked reductases, dimerisation (C-terminal) domain"/>
    <property type="match status" value="1"/>
</dbReference>
<evidence type="ECO:0000259" key="7">
    <source>
        <dbReference type="Pfam" id="PF02852"/>
    </source>
</evidence>
<dbReference type="Gene3D" id="3.50.50.60">
    <property type="entry name" value="FAD/NAD(P)-binding domain"/>
    <property type="match status" value="2"/>
</dbReference>
<dbReference type="Pfam" id="PF02852">
    <property type="entry name" value="Pyr_redox_dim"/>
    <property type="match status" value="1"/>
</dbReference>
<evidence type="ECO:0000256" key="2">
    <source>
        <dbReference type="ARBA" id="ARBA00009130"/>
    </source>
</evidence>
<dbReference type="Gene3D" id="3.30.390.30">
    <property type="match status" value="1"/>
</dbReference>
<dbReference type="PANTHER" id="PTHR43429">
    <property type="entry name" value="PYRIDINE NUCLEOTIDE-DISULFIDE OXIDOREDUCTASE DOMAIN-CONTAINING"/>
    <property type="match status" value="1"/>
</dbReference>
<feature type="domain" description="Pyridine nucleotide-disulphide oxidoreductase dimerisation" evidence="7">
    <location>
        <begin position="364"/>
        <end position="464"/>
    </location>
</feature>
<keyword evidence="6" id="KW-0676">Redox-active center</keyword>
<dbReference type="VEuPathDB" id="GiardiaDB:SS50377_27631"/>
<proteinExistence type="inferred from homology"/>
<name>V6LPJ0_9EUKA</name>
<dbReference type="InterPro" id="IPR036188">
    <property type="entry name" value="FAD/NAD-bd_sf"/>
</dbReference>
<evidence type="ECO:0000256" key="4">
    <source>
        <dbReference type="ARBA" id="ARBA00022827"/>
    </source>
</evidence>
<dbReference type="GO" id="GO:0016491">
    <property type="term" value="F:oxidoreductase activity"/>
    <property type="evidence" value="ECO:0007669"/>
    <property type="project" value="UniProtKB-KW"/>
</dbReference>
<dbReference type="InterPro" id="IPR023753">
    <property type="entry name" value="FAD/NAD-binding_dom"/>
</dbReference>
<evidence type="ECO:0000256" key="1">
    <source>
        <dbReference type="ARBA" id="ARBA00001974"/>
    </source>
</evidence>
<comment type="similarity">
    <text evidence="2">Belongs to the class-III pyridine nucleotide-disulfide oxidoreductase family.</text>
</comment>
<evidence type="ECO:0000313" key="11">
    <source>
        <dbReference type="Proteomes" id="UP000018208"/>
    </source>
</evidence>
<keyword evidence="3" id="KW-0285">Flavoprotein</keyword>
<dbReference type="InterPro" id="IPR050260">
    <property type="entry name" value="FAD-bd_OxRdtase"/>
</dbReference>
<evidence type="ECO:0000256" key="5">
    <source>
        <dbReference type="ARBA" id="ARBA00023002"/>
    </source>
</evidence>
<gene>
    <name evidence="9" type="ORF">SS50377_13396</name>
    <name evidence="10" type="ORF">SS50377_27631</name>
</gene>
<reference evidence="10" key="2">
    <citation type="submission" date="2020-12" db="EMBL/GenBank/DDBJ databases">
        <title>New Spironucleus salmonicida genome in near-complete chromosomes.</title>
        <authorList>
            <person name="Xu F."/>
            <person name="Kurt Z."/>
            <person name="Jimenez-Gonzalez A."/>
            <person name="Astvaldsson A."/>
            <person name="Andersson J.O."/>
            <person name="Svard S.G."/>
        </authorList>
    </citation>
    <scope>NUCLEOTIDE SEQUENCE</scope>
    <source>
        <strain evidence="10">ATCC 50377</strain>
    </source>
</reference>
<evidence type="ECO:0000313" key="10">
    <source>
        <dbReference type="EMBL" id="KAH0571330.1"/>
    </source>
</evidence>
<feature type="domain" description="FAD/NAD(P)-binding" evidence="8">
    <location>
        <begin position="34"/>
        <end position="338"/>
    </location>
</feature>
<dbReference type="PRINTS" id="PR00368">
    <property type="entry name" value="FADPNR"/>
</dbReference>
<evidence type="ECO:0000313" key="9">
    <source>
        <dbReference type="EMBL" id="EST46592.1"/>
    </source>
</evidence>
<dbReference type="PANTHER" id="PTHR43429:SF1">
    <property type="entry name" value="NAD(P)H SULFUR OXIDOREDUCTASE (COA-DEPENDENT)"/>
    <property type="match status" value="1"/>
</dbReference>